<dbReference type="Proteomes" id="UP000188318">
    <property type="component" value="Unassembled WGS sequence"/>
</dbReference>
<gene>
    <name evidence="1" type="ORF">ASPCADRAFT_9455</name>
</gene>
<dbReference type="AlphaFoldDB" id="A0A1R3RAL2"/>
<proteinExistence type="predicted"/>
<evidence type="ECO:0000313" key="1">
    <source>
        <dbReference type="EMBL" id="OOF91528.1"/>
    </source>
</evidence>
<accession>A0A1R3RAL2</accession>
<name>A0A1R3RAL2_ASPC5</name>
<dbReference type="VEuPathDB" id="FungiDB:ASPCADRAFT_9455"/>
<evidence type="ECO:0000313" key="2">
    <source>
        <dbReference type="Proteomes" id="UP000188318"/>
    </source>
</evidence>
<organism evidence="1 2">
    <name type="scientific">Aspergillus carbonarius (strain ITEM 5010)</name>
    <dbReference type="NCBI Taxonomy" id="602072"/>
    <lineage>
        <taxon>Eukaryota</taxon>
        <taxon>Fungi</taxon>
        <taxon>Dikarya</taxon>
        <taxon>Ascomycota</taxon>
        <taxon>Pezizomycotina</taxon>
        <taxon>Eurotiomycetes</taxon>
        <taxon>Eurotiomycetidae</taxon>
        <taxon>Eurotiales</taxon>
        <taxon>Aspergillaceae</taxon>
        <taxon>Aspergillus</taxon>
        <taxon>Aspergillus subgen. Circumdati</taxon>
    </lineage>
</organism>
<reference evidence="2" key="1">
    <citation type="journal article" date="2017" name="Genome Biol.">
        <title>Comparative genomics reveals high biological diversity and specific adaptations in the industrially and medically important fungal genus Aspergillus.</title>
        <authorList>
            <person name="de Vries R.P."/>
            <person name="Riley R."/>
            <person name="Wiebenga A."/>
            <person name="Aguilar-Osorio G."/>
            <person name="Amillis S."/>
            <person name="Uchima C.A."/>
            <person name="Anderluh G."/>
            <person name="Asadollahi M."/>
            <person name="Askin M."/>
            <person name="Barry K."/>
            <person name="Battaglia E."/>
            <person name="Bayram O."/>
            <person name="Benocci T."/>
            <person name="Braus-Stromeyer S.A."/>
            <person name="Caldana C."/>
            <person name="Canovas D."/>
            <person name="Cerqueira G.C."/>
            <person name="Chen F."/>
            <person name="Chen W."/>
            <person name="Choi C."/>
            <person name="Clum A."/>
            <person name="Dos Santos R.A."/>
            <person name="Damasio A.R."/>
            <person name="Diallinas G."/>
            <person name="Emri T."/>
            <person name="Fekete E."/>
            <person name="Flipphi M."/>
            <person name="Freyberg S."/>
            <person name="Gallo A."/>
            <person name="Gournas C."/>
            <person name="Habgood R."/>
            <person name="Hainaut M."/>
            <person name="Harispe M.L."/>
            <person name="Henrissat B."/>
            <person name="Hilden K.S."/>
            <person name="Hope R."/>
            <person name="Hossain A."/>
            <person name="Karabika E."/>
            <person name="Karaffa L."/>
            <person name="Karanyi Z."/>
            <person name="Krasevec N."/>
            <person name="Kuo A."/>
            <person name="Kusch H."/>
            <person name="LaButti K."/>
            <person name="Lagendijk E.L."/>
            <person name="Lapidus A."/>
            <person name="Levasseur A."/>
            <person name="Lindquist E."/>
            <person name="Lipzen A."/>
            <person name="Logrieco A.F."/>
            <person name="MacCabe A."/>
            <person name="Maekelae M.R."/>
            <person name="Malavazi I."/>
            <person name="Melin P."/>
            <person name="Meyer V."/>
            <person name="Mielnichuk N."/>
            <person name="Miskei M."/>
            <person name="Molnar A.P."/>
            <person name="Mule G."/>
            <person name="Ngan C.Y."/>
            <person name="Orejas M."/>
            <person name="Orosz E."/>
            <person name="Ouedraogo J.P."/>
            <person name="Overkamp K.M."/>
            <person name="Park H.-S."/>
            <person name="Perrone G."/>
            <person name="Piumi F."/>
            <person name="Punt P.J."/>
            <person name="Ram A.F."/>
            <person name="Ramon A."/>
            <person name="Rauscher S."/>
            <person name="Record E."/>
            <person name="Riano-Pachon D.M."/>
            <person name="Robert V."/>
            <person name="Roehrig J."/>
            <person name="Ruller R."/>
            <person name="Salamov A."/>
            <person name="Salih N.S."/>
            <person name="Samson R.A."/>
            <person name="Sandor E."/>
            <person name="Sanguinetti M."/>
            <person name="Schuetze T."/>
            <person name="Sepcic K."/>
            <person name="Shelest E."/>
            <person name="Sherlock G."/>
            <person name="Sophianopoulou V."/>
            <person name="Squina F.M."/>
            <person name="Sun H."/>
            <person name="Susca A."/>
            <person name="Todd R.B."/>
            <person name="Tsang A."/>
            <person name="Unkles S.E."/>
            <person name="van de Wiele N."/>
            <person name="van Rossen-Uffink D."/>
            <person name="Oliveira J.V."/>
            <person name="Vesth T.C."/>
            <person name="Visser J."/>
            <person name="Yu J.-H."/>
            <person name="Zhou M."/>
            <person name="Andersen M.R."/>
            <person name="Archer D.B."/>
            <person name="Baker S.E."/>
            <person name="Benoit I."/>
            <person name="Brakhage A.A."/>
            <person name="Braus G.H."/>
            <person name="Fischer R."/>
            <person name="Frisvad J.C."/>
            <person name="Goldman G.H."/>
            <person name="Houbraken J."/>
            <person name="Oakley B."/>
            <person name="Pocsi I."/>
            <person name="Scazzocchio C."/>
            <person name="Seiboth B."/>
            <person name="vanKuyk P.A."/>
            <person name="Wortman J."/>
            <person name="Dyer P.S."/>
            <person name="Grigoriev I.V."/>
        </authorList>
    </citation>
    <scope>NUCLEOTIDE SEQUENCE [LARGE SCALE GENOMIC DNA]</scope>
    <source>
        <strain evidence="2">ITEM 5010</strain>
    </source>
</reference>
<keyword evidence="2" id="KW-1185">Reference proteome</keyword>
<protein>
    <submittedName>
        <fullName evidence="1">Uncharacterized protein</fullName>
    </submittedName>
</protein>
<sequence length="58" mass="6217">MDVTGLDLDASTGQSFGHGKTVAATQGMSSWRQALPLPWVGPPEMAASWRWTPVDFGI</sequence>
<dbReference type="EMBL" id="KV907510">
    <property type="protein sequence ID" value="OOF91528.1"/>
    <property type="molecule type" value="Genomic_DNA"/>
</dbReference>